<sequence length="65" mass="7291">MPPLPHMAYALQNEQNHGYAYLPRYRTRLPTLLQNADAFPPHVPPSFCPLSPGSCFVVEKTKKGP</sequence>
<protein>
    <submittedName>
        <fullName evidence="1">Uncharacterized protein</fullName>
    </submittedName>
</protein>
<evidence type="ECO:0000313" key="2">
    <source>
        <dbReference type="Proteomes" id="UP000505355"/>
    </source>
</evidence>
<dbReference type="AlphaFoldDB" id="A0A7D4TR85"/>
<proteinExistence type="predicted"/>
<dbReference type="Proteomes" id="UP000505355">
    <property type="component" value="Chromosome"/>
</dbReference>
<gene>
    <name evidence="1" type="ORF">HQ865_19905</name>
</gene>
<dbReference type="EMBL" id="CP054139">
    <property type="protein sequence ID" value="QKJ31934.1"/>
    <property type="molecule type" value="Genomic_DNA"/>
</dbReference>
<keyword evidence="2" id="KW-1185">Reference proteome</keyword>
<accession>A0A7D4TR85</accession>
<name>A0A7D4TR85_9SPHI</name>
<dbReference type="RefSeq" id="WP_173416588.1">
    <property type="nucleotide sequence ID" value="NZ_CP054139.1"/>
</dbReference>
<dbReference type="KEGG" id="mmab:HQ865_19905"/>
<reference evidence="1 2" key="1">
    <citation type="submission" date="2020-05" db="EMBL/GenBank/DDBJ databases">
        <title>Mucilaginibacter mali sp. nov.</title>
        <authorList>
            <person name="Kim H.S."/>
            <person name="Lee K.C."/>
            <person name="Suh M.K."/>
            <person name="Kim J.-S."/>
            <person name="Han K.-I."/>
            <person name="Eom M.K."/>
            <person name="Shin Y.K."/>
            <person name="Lee J.-S."/>
        </authorList>
    </citation>
    <scope>NUCLEOTIDE SEQUENCE [LARGE SCALE GENOMIC DNA]</scope>
    <source>
        <strain evidence="1 2">G2-14</strain>
    </source>
</reference>
<evidence type="ECO:0000313" key="1">
    <source>
        <dbReference type="EMBL" id="QKJ31934.1"/>
    </source>
</evidence>
<organism evidence="1 2">
    <name type="scientific">Mucilaginibacter mali</name>
    <dbReference type="NCBI Taxonomy" id="2740462"/>
    <lineage>
        <taxon>Bacteria</taxon>
        <taxon>Pseudomonadati</taxon>
        <taxon>Bacteroidota</taxon>
        <taxon>Sphingobacteriia</taxon>
        <taxon>Sphingobacteriales</taxon>
        <taxon>Sphingobacteriaceae</taxon>
        <taxon>Mucilaginibacter</taxon>
    </lineage>
</organism>